<protein>
    <submittedName>
        <fullName evidence="10">DNA-binding response regulator</fullName>
    </submittedName>
</protein>
<dbReference type="InterPro" id="IPR011006">
    <property type="entry name" value="CheY-like_superfamily"/>
</dbReference>
<dbReference type="GO" id="GO:0032993">
    <property type="term" value="C:protein-DNA complex"/>
    <property type="evidence" value="ECO:0007669"/>
    <property type="project" value="TreeGrafter"/>
</dbReference>
<feature type="DNA-binding region" description="OmpR/PhoB-type" evidence="7">
    <location>
        <begin position="125"/>
        <end position="223"/>
    </location>
</feature>
<dbReference type="PANTHER" id="PTHR48111">
    <property type="entry name" value="REGULATOR OF RPOS"/>
    <property type="match status" value="1"/>
</dbReference>
<dbReference type="SMART" id="SM00862">
    <property type="entry name" value="Trans_reg_C"/>
    <property type="match status" value="1"/>
</dbReference>
<dbReference type="Gene3D" id="3.40.50.2300">
    <property type="match status" value="1"/>
</dbReference>
<reference evidence="10 11" key="1">
    <citation type="submission" date="2018-03" db="EMBL/GenBank/DDBJ databases">
        <title>Whole genome sequencing of Histamine producing bacteria.</title>
        <authorList>
            <person name="Butler K."/>
        </authorList>
    </citation>
    <scope>NUCLEOTIDE SEQUENCE [LARGE SCALE GENOMIC DNA]</scope>
    <source>
        <strain evidence="10 11">DSM 19138</strain>
    </source>
</reference>
<evidence type="ECO:0000256" key="7">
    <source>
        <dbReference type="PROSITE-ProRule" id="PRU01091"/>
    </source>
</evidence>
<dbReference type="PROSITE" id="PS51755">
    <property type="entry name" value="OMPR_PHOB"/>
    <property type="match status" value="1"/>
</dbReference>
<dbReference type="InterPro" id="IPR036388">
    <property type="entry name" value="WH-like_DNA-bd_sf"/>
</dbReference>
<feature type="modified residue" description="4-aspartylphosphate" evidence="6">
    <location>
        <position position="51"/>
    </location>
</feature>
<dbReference type="EMBL" id="PYMB01000001">
    <property type="protein sequence ID" value="PSW16339.1"/>
    <property type="molecule type" value="Genomic_DNA"/>
</dbReference>
<dbReference type="InterPro" id="IPR001867">
    <property type="entry name" value="OmpR/PhoB-type_DNA-bd"/>
</dbReference>
<keyword evidence="5" id="KW-0804">Transcription</keyword>
<evidence type="ECO:0000313" key="11">
    <source>
        <dbReference type="Proteomes" id="UP000241346"/>
    </source>
</evidence>
<dbReference type="PROSITE" id="PS50110">
    <property type="entry name" value="RESPONSE_REGULATORY"/>
    <property type="match status" value="1"/>
</dbReference>
<keyword evidence="2" id="KW-0902">Two-component regulatory system</keyword>
<dbReference type="InterPro" id="IPR001789">
    <property type="entry name" value="Sig_transdc_resp-reg_receiver"/>
</dbReference>
<dbReference type="Pfam" id="PF00072">
    <property type="entry name" value="Response_reg"/>
    <property type="match status" value="1"/>
</dbReference>
<dbReference type="GO" id="GO:0006355">
    <property type="term" value="P:regulation of DNA-templated transcription"/>
    <property type="evidence" value="ECO:0007669"/>
    <property type="project" value="InterPro"/>
</dbReference>
<keyword evidence="4 7" id="KW-0238">DNA-binding</keyword>
<sequence>MNILVIEDDSHISAFLKQGFEEMGFNVSCIADGKQGYQLVTQDDFDLVILDLMLPTWDGLDVLRRLRGEGYQVPIIILSARHLVEEKVQGLQSGADDYLVKPFAFAELAARCQTLLRRQMPTNSQSQLVYNDLKLDLLTRKLFRREKEISLKQREFDLLQLLMQQPERVFSKTVILEKIWGYQFNPQTNVVDVLVCRLRSQVDKGFEQPLIHTIRGVGYVLKYES</sequence>
<dbReference type="SUPFAM" id="SSF52172">
    <property type="entry name" value="CheY-like"/>
    <property type="match status" value="1"/>
</dbReference>
<dbReference type="AlphaFoldDB" id="A0A2T3NLH4"/>
<dbReference type="GO" id="GO:0000156">
    <property type="term" value="F:phosphorelay response regulator activity"/>
    <property type="evidence" value="ECO:0007669"/>
    <property type="project" value="TreeGrafter"/>
</dbReference>
<evidence type="ECO:0000256" key="2">
    <source>
        <dbReference type="ARBA" id="ARBA00023012"/>
    </source>
</evidence>
<keyword evidence="1 6" id="KW-0597">Phosphoprotein</keyword>
<dbReference type="Pfam" id="PF00486">
    <property type="entry name" value="Trans_reg_C"/>
    <property type="match status" value="1"/>
</dbReference>
<keyword evidence="3" id="KW-0805">Transcription regulation</keyword>
<dbReference type="PANTHER" id="PTHR48111:SF22">
    <property type="entry name" value="REGULATOR OF RPOS"/>
    <property type="match status" value="1"/>
</dbReference>
<dbReference type="RefSeq" id="WP_107296962.1">
    <property type="nucleotide sequence ID" value="NZ_PYMB01000001.1"/>
</dbReference>
<dbReference type="CDD" id="cd00383">
    <property type="entry name" value="trans_reg_C"/>
    <property type="match status" value="1"/>
</dbReference>
<evidence type="ECO:0000256" key="4">
    <source>
        <dbReference type="ARBA" id="ARBA00023125"/>
    </source>
</evidence>
<dbReference type="InterPro" id="IPR039420">
    <property type="entry name" value="WalR-like"/>
</dbReference>
<proteinExistence type="predicted"/>
<organism evidence="10 11">
    <name type="scientific">Photobacterium rosenbergii</name>
    <dbReference type="NCBI Taxonomy" id="294936"/>
    <lineage>
        <taxon>Bacteria</taxon>
        <taxon>Pseudomonadati</taxon>
        <taxon>Pseudomonadota</taxon>
        <taxon>Gammaproteobacteria</taxon>
        <taxon>Vibrionales</taxon>
        <taxon>Vibrionaceae</taxon>
        <taxon>Photobacterium</taxon>
    </lineage>
</organism>
<evidence type="ECO:0000259" key="9">
    <source>
        <dbReference type="PROSITE" id="PS51755"/>
    </source>
</evidence>
<evidence type="ECO:0000256" key="1">
    <source>
        <dbReference type="ARBA" id="ARBA00022553"/>
    </source>
</evidence>
<dbReference type="FunFam" id="1.10.10.10:FF:000005">
    <property type="entry name" value="Two-component system response regulator"/>
    <property type="match status" value="1"/>
</dbReference>
<dbReference type="Proteomes" id="UP000241346">
    <property type="component" value="Unassembled WGS sequence"/>
</dbReference>
<dbReference type="SMART" id="SM00448">
    <property type="entry name" value="REC"/>
    <property type="match status" value="1"/>
</dbReference>
<feature type="domain" description="Response regulatory" evidence="8">
    <location>
        <begin position="2"/>
        <end position="116"/>
    </location>
</feature>
<evidence type="ECO:0000256" key="5">
    <source>
        <dbReference type="ARBA" id="ARBA00023163"/>
    </source>
</evidence>
<gene>
    <name evidence="10" type="ORF">C9J01_04895</name>
</gene>
<dbReference type="CDD" id="cd17624">
    <property type="entry name" value="REC_OmpR_PmrA-like"/>
    <property type="match status" value="1"/>
</dbReference>
<evidence type="ECO:0000256" key="3">
    <source>
        <dbReference type="ARBA" id="ARBA00023015"/>
    </source>
</evidence>
<comment type="caution">
    <text evidence="10">The sequence shown here is derived from an EMBL/GenBank/DDBJ whole genome shotgun (WGS) entry which is preliminary data.</text>
</comment>
<evidence type="ECO:0000256" key="6">
    <source>
        <dbReference type="PROSITE-ProRule" id="PRU00169"/>
    </source>
</evidence>
<dbReference type="GO" id="GO:0000976">
    <property type="term" value="F:transcription cis-regulatory region binding"/>
    <property type="evidence" value="ECO:0007669"/>
    <property type="project" value="TreeGrafter"/>
</dbReference>
<dbReference type="GO" id="GO:0005829">
    <property type="term" value="C:cytosol"/>
    <property type="evidence" value="ECO:0007669"/>
    <property type="project" value="TreeGrafter"/>
</dbReference>
<feature type="domain" description="OmpR/PhoB-type" evidence="9">
    <location>
        <begin position="125"/>
        <end position="223"/>
    </location>
</feature>
<name>A0A2T3NLH4_9GAMM</name>
<dbReference type="OrthoDB" id="4127888at2"/>
<evidence type="ECO:0000259" key="8">
    <source>
        <dbReference type="PROSITE" id="PS50110"/>
    </source>
</evidence>
<dbReference type="FunFam" id="3.40.50.2300:FF:000001">
    <property type="entry name" value="DNA-binding response regulator PhoB"/>
    <property type="match status" value="1"/>
</dbReference>
<dbReference type="Gene3D" id="6.10.250.690">
    <property type="match status" value="1"/>
</dbReference>
<evidence type="ECO:0000313" key="10">
    <source>
        <dbReference type="EMBL" id="PSW16339.1"/>
    </source>
</evidence>
<dbReference type="Gene3D" id="1.10.10.10">
    <property type="entry name" value="Winged helix-like DNA-binding domain superfamily/Winged helix DNA-binding domain"/>
    <property type="match status" value="1"/>
</dbReference>
<accession>A0A2T3NLH4</accession>